<sequence>MNTPKWNLSIYRAVIFIIALFASMICAGAHFVGGIHTNAGYVGWYHPDSYHNDVINVGNYHPGYGWVAPVYATPAYFTPTYIINDVGYNCQTVQQCDSDGNCIQTQNCD</sequence>
<keyword evidence="1" id="KW-1133">Transmembrane helix</keyword>
<feature type="transmembrane region" description="Helical" evidence="1">
    <location>
        <begin position="12"/>
        <end position="32"/>
    </location>
</feature>
<keyword evidence="1" id="KW-0472">Membrane</keyword>
<gene>
    <name evidence="2" type="ORF">NCTC12272_01940</name>
</gene>
<name>A0AAX2IXR6_LEGPN</name>
<dbReference type="EMBL" id="LS483412">
    <property type="protein sequence ID" value="SQG90736.1"/>
    <property type="molecule type" value="Genomic_DNA"/>
</dbReference>
<dbReference type="Proteomes" id="UP000249566">
    <property type="component" value="Chromosome 1"/>
</dbReference>
<organism evidence="2 3">
    <name type="scientific">Legionella pneumophila subsp. pascullei</name>
    <dbReference type="NCBI Taxonomy" id="91890"/>
    <lineage>
        <taxon>Bacteria</taxon>
        <taxon>Pseudomonadati</taxon>
        <taxon>Pseudomonadota</taxon>
        <taxon>Gammaproteobacteria</taxon>
        <taxon>Legionellales</taxon>
        <taxon>Legionellaceae</taxon>
        <taxon>Legionella</taxon>
    </lineage>
</organism>
<protein>
    <submittedName>
        <fullName evidence="2">Uncharacterized protein</fullName>
    </submittedName>
</protein>
<dbReference type="RefSeq" id="WP_027222061.1">
    <property type="nucleotide sequence ID" value="NZ_CAAAIJ010000001.1"/>
</dbReference>
<proteinExistence type="predicted"/>
<dbReference type="AlphaFoldDB" id="A0AAX2IXR6"/>
<reference evidence="2 3" key="1">
    <citation type="submission" date="2018-06" db="EMBL/GenBank/DDBJ databases">
        <authorList>
            <consortium name="Pathogen Informatics"/>
            <person name="Doyle S."/>
        </authorList>
    </citation>
    <scope>NUCLEOTIDE SEQUENCE [LARGE SCALE GENOMIC DNA]</scope>
    <source>
        <strain evidence="2 3">NCTC12272</strain>
    </source>
</reference>
<accession>A0AAX2IXR6</accession>
<evidence type="ECO:0000256" key="1">
    <source>
        <dbReference type="SAM" id="Phobius"/>
    </source>
</evidence>
<keyword evidence="1" id="KW-0812">Transmembrane</keyword>
<evidence type="ECO:0000313" key="2">
    <source>
        <dbReference type="EMBL" id="SQG90736.1"/>
    </source>
</evidence>
<evidence type="ECO:0000313" key="3">
    <source>
        <dbReference type="Proteomes" id="UP000249566"/>
    </source>
</evidence>